<dbReference type="OrthoDB" id="7783360at2"/>
<proteinExistence type="predicted"/>
<evidence type="ECO:0000313" key="3">
    <source>
        <dbReference type="Proteomes" id="UP000198761"/>
    </source>
</evidence>
<dbReference type="AlphaFoldDB" id="A0A1H7ZXU6"/>
<dbReference type="InterPro" id="IPR036514">
    <property type="entry name" value="SGNH_hydro_sf"/>
</dbReference>
<feature type="region of interest" description="Disordered" evidence="1">
    <location>
        <begin position="268"/>
        <end position="314"/>
    </location>
</feature>
<protein>
    <submittedName>
        <fullName evidence="2">Uncharacterized protein</fullName>
    </submittedName>
</protein>
<dbReference type="GO" id="GO:0016788">
    <property type="term" value="F:hydrolase activity, acting on ester bonds"/>
    <property type="evidence" value="ECO:0007669"/>
    <property type="project" value="UniProtKB-ARBA"/>
</dbReference>
<keyword evidence="3" id="KW-1185">Reference proteome</keyword>
<sequence>MSLVALVAKVLLVGHSLVGPDLAPLVETGLRIMGHDDAVVEAQVINGAPLRWNWEHSAEAEGVDGKARLASGTVEALVLTEALPLANHVEWSDSAGQVAQWAGLAWKANPQTQVFVYETWHDLRSAPGAVIADDAGATVPWAARIAADLPVWESLAAQADAMRPEGTAPVRLIPAGQAMALAARAAAAGDLPGVPDIRALFRDDIHPNGKGLYLVAMVHIAALSGENPEGLPALLTRRWQSRDAVISDELALALQRIAWQAVEAQRSREAARPVPSPSSAPPANPVPAPPAQTVETPPEATAPPSPGTSPVFATLRPHDRITNRNLALGLSSVVDWSVAQPFLDVMKTARPWVGHLPGQWGGMDHAALAAGGWLDDDGWLKAFPPDITGISTLFLTDLAEGAGGVAGRYVVRWQGKGDLALDGRARNITRIEGGLTFDYTPGEGAVVLTITGVDPQDPLRKIEVIRQDRLAAHDAGAIFNPDWLSRIRGAKQLRFMDWMATNGATLTHIEDSPKLDDYTWARSGVPIEVMVTLANELDADAWFNMPHLADDALVRFYAETVADLLEPGLKAYVEYSNEVWNWQFEQAHWAEAQGQARWGQEATWVQFYALRAAEVAGIWADVFGAEGKDRLVRVIATQTGWLGLEDQILNAPLVVKEGLPAPKTVFDAYAVTGYFAGLLGDEAKLPMIKGWLAEGAEADPTNPWDYALRLAAEELADGRHSGIAEDTLQDLLTRVLPYQAEVARKAGLQLVMYEGGSHVVGYGPVVDDAQATEFYARLNASPEMGALYEQLLQGWAKLSDAPFNSFGDVASPSKWGSWGALRHLDDDTPRWAVLAKGCTGC</sequence>
<evidence type="ECO:0000256" key="1">
    <source>
        <dbReference type="SAM" id="MobiDB-lite"/>
    </source>
</evidence>
<dbReference type="RefSeq" id="WP_091296701.1">
    <property type="nucleotide sequence ID" value="NZ_FOCE01000001.1"/>
</dbReference>
<gene>
    <name evidence="2" type="ORF">SAMN04488103_101684</name>
</gene>
<accession>A0A1H7ZXU6</accession>
<dbReference type="Gene3D" id="3.40.50.1110">
    <property type="entry name" value="SGNH hydrolase"/>
    <property type="match status" value="1"/>
</dbReference>
<dbReference type="EMBL" id="FOCE01000001">
    <property type="protein sequence ID" value="SEM63141.1"/>
    <property type="molecule type" value="Genomic_DNA"/>
</dbReference>
<evidence type="ECO:0000313" key="2">
    <source>
        <dbReference type="EMBL" id="SEM63141.1"/>
    </source>
</evidence>
<organism evidence="2 3">
    <name type="scientific">Gemmobacter aquatilis</name>
    <dbReference type="NCBI Taxonomy" id="933059"/>
    <lineage>
        <taxon>Bacteria</taxon>
        <taxon>Pseudomonadati</taxon>
        <taxon>Pseudomonadota</taxon>
        <taxon>Alphaproteobacteria</taxon>
        <taxon>Rhodobacterales</taxon>
        <taxon>Paracoccaceae</taxon>
        <taxon>Gemmobacter</taxon>
    </lineage>
</organism>
<reference evidence="2 3" key="1">
    <citation type="submission" date="2016-10" db="EMBL/GenBank/DDBJ databases">
        <authorList>
            <person name="de Groot N.N."/>
        </authorList>
    </citation>
    <scope>NUCLEOTIDE SEQUENCE [LARGE SCALE GENOMIC DNA]</scope>
    <source>
        <strain evidence="2 3">DSM 3857</strain>
    </source>
</reference>
<dbReference type="STRING" id="933059.SAMN04488103_101684"/>
<feature type="compositionally biased region" description="Pro residues" evidence="1">
    <location>
        <begin position="274"/>
        <end position="290"/>
    </location>
</feature>
<dbReference type="Proteomes" id="UP000198761">
    <property type="component" value="Unassembled WGS sequence"/>
</dbReference>
<name>A0A1H7ZXU6_9RHOB</name>